<protein>
    <submittedName>
        <fullName evidence="3">SDR family NAD(P)-dependent oxidoreductase</fullName>
    </submittedName>
</protein>
<reference evidence="3 4" key="1">
    <citation type="journal article" date="2019" name="Int. J. Syst. Evol. Microbiol.">
        <title>The Global Catalogue of Microorganisms (GCM) 10K type strain sequencing project: providing services to taxonomists for standard genome sequencing and annotation.</title>
        <authorList>
            <consortium name="The Broad Institute Genomics Platform"/>
            <consortium name="The Broad Institute Genome Sequencing Center for Infectious Disease"/>
            <person name="Wu L."/>
            <person name="Ma J."/>
        </authorList>
    </citation>
    <scope>NUCLEOTIDE SEQUENCE [LARGE SCALE GENOMIC DNA]</scope>
    <source>
        <strain evidence="3 4">JCM 11896</strain>
    </source>
</reference>
<sequence>MPWNPHALPDQSGRVLAVTGATAGIGYFAAEQLAAAGAHVVLLGRSPQKLAVAERRITEQVPAATLSSVVVDLASLESVSAAADRLAAIPALHGIFLNAGPDATVRGVTADGLPVQMGTHAVGNVALASAVLPLLSRTAATQQGRGRLVFAGTGYVRRIAVSLDDLLQVPRFSITAYVKAKTALEVYAYELDRRLRADAVPVDAIVSDPGVGVDAKTPVRAGIADPAIRYQRNPFTPWAQGKDAAAWSAVRALADPDAVGGSCYGPAGAVRGVPTRLEPVARTARPPAGEAQRITAELLRIAGIEAGATQRHR</sequence>
<dbReference type="PANTHER" id="PTHR24320">
    <property type="entry name" value="RETINOL DEHYDROGENASE"/>
    <property type="match status" value="1"/>
</dbReference>
<organism evidence="3 4">
    <name type="scientific">Pseudonocardia kongjuensis</name>
    <dbReference type="NCBI Taxonomy" id="102227"/>
    <lineage>
        <taxon>Bacteria</taxon>
        <taxon>Bacillati</taxon>
        <taxon>Actinomycetota</taxon>
        <taxon>Actinomycetes</taxon>
        <taxon>Pseudonocardiales</taxon>
        <taxon>Pseudonocardiaceae</taxon>
        <taxon>Pseudonocardia</taxon>
    </lineage>
</organism>
<dbReference type="Pfam" id="PF00106">
    <property type="entry name" value="adh_short"/>
    <property type="match status" value="1"/>
</dbReference>
<evidence type="ECO:0000313" key="4">
    <source>
        <dbReference type="Proteomes" id="UP001501414"/>
    </source>
</evidence>
<name>A0ABN1XJS6_9PSEU</name>
<gene>
    <name evidence="3" type="ORF">GCM10009613_05440</name>
</gene>
<comment type="similarity">
    <text evidence="1">Belongs to the short-chain dehydrogenases/reductases (SDR) family.</text>
</comment>
<dbReference type="Gene3D" id="3.40.50.720">
    <property type="entry name" value="NAD(P)-binding Rossmann-like Domain"/>
    <property type="match status" value="1"/>
</dbReference>
<dbReference type="InterPro" id="IPR036291">
    <property type="entry name" value="NAD(P)-bd_dom_sf"/>
</dbReference>
<evidence type="ECO:0000256" key="2">
    <source>
        <dbReference type="ARBA" id="ARBA00023002"/>
    </source>
</evidence>
<dbReference type="Proteomes" id="UP001501414">
    <property type="component" value="Unassembled WGS sequence"/>
</dbReference>
<proteinExistence type="inferred from homology"/>
<dbReference type="SUPFAM" id="SSF51735">
    <property type="entry name" value="NAD(P)-binding Rossmann-fold domains"/>
    <property type="match status" value="1"/>
</dbReference>
<dbReference type="EMBL" id="BAAAJK010000001">
    <property type="protein sequence ID" value="GAA1380703.1"/>
    <property type="molecule type" value="Genomic_DNA"/>
</dbReference>
<dbReference type="PANTHER" id="PTHR24320:SF148">
    <property type="entry name" value="NAD(P)-BINDING ROSSMANN-FOLD SUPERFAMILY PROTEIN"/>
    <property type="match status" value="1"/>
</dbReference>
<evidence type="ECO:0000256" key="1">
    <source>
        <dbReference type="ARBA" id="ARBA00006484"/>
    </source>
</evidence>
<dbReference type="InterPro" id="IPR002347">
    <property type="entry name" value="SDR_fam"/>
</dbReference>
<comment type="caution">
    <text evidence="3">The sequence shown here is derived from an EMBL/GenBank/DDBJ whole genome shotgun (WGS) entry which is preliminary data.</text>
</comment>
<keyword evidence="2" id="KW-0560">Oxidoreductase</keyword>
<dbReference type="RefSeq" id="WP_344017967.1">
    <property type="nucleotide sequence ID" value="NZ_BAAAJK010000001.1"/>
</dbReference>
<keyword evidence="4" id="KW-1185">Reference proteome</keyword>
<accession>A0ABN1XJS6</accession>
<evidence type="ECO:0000313" key="3">
    <source>
        <dbReference type="EMBL" id="GAA1380703.1"/>
    </source>
</evidence>